<dbReference type="InterPro" id="IPR025518">
    <property type="entry name" value="DUF4406"/>
</dbReference>
<gene>
    <name evidence="1" type="ORF">SAMN05216354_0627</name>
</gene>
<accession>A0A1H5SDI5</accession>
<dbReference type="AlphaFoldDB" id="A0A1H5SDI5"/>
<name>A0A1H5SDI5_XYLRU</name>
<evidence type="ECO:0008006" key="3">
    <source>
        <dbReference type="Google" id="ProtNLM"/>
    </source>
</evidence>
<organism evidence="1 2">
    <name type="scientific">Xylanibacter ruminicola</name>
    <name type="common">Prevotella ruminicola</name>
    <dbReference type="NCBI Taxonomy" id="839"/>
    <lineage>
        <taxon>Bacteria</taxon>
        <taxon>Pseudomonadati</taxon>
        <taxon>Bacteroidota</taxon>
        <taxon>Bacteroidia</taxon>
        <taxon>Bacteroidales</taxon>
        <taxon>Prevotellaceae</taxon>
        <taxon>Xylanibacter</taxon>
    </lineage>
</organism>
<evidence type="ECO:0000313" key="1">
    <source>
        <dbReference type="EMBL" id="SEF48470.1"/>
    </source>
</evidence>
<dbReference type="EMBL" id="FNUV01000001">
    <property type="protein sequence ID" value="SEF48470.1"/>
    <property type="molecule type" value="Genomic_DNA"/>
</dbReference>
<sequence>MKKKVYISGKIGEEVLSEATRRKFADAEAYLRGLNLDVFNPTTSGLGTLADQLAKERGTDFYTEIMKLDIEQLHGCEAIYMLRDWQDSPGAIREHAEALRLGICIFYDSIERSTL</sequence>
<dbReference type="SUPFAM" id="SSF52309">
    <property type="entry name" value="N-(deoxy)ribosyltransferase-like"/>
    <property type="match status" value="1"/>
</dbReference>
<dbReference type="RefSeq" id="WP_181020747.1">
    <property type="nucleotide sequence ID" value="NZ_FNUV01000001.1"/>
</dbReference>
<dbReference type="Proteomes" id="UP000236735">
    <property type="component" value="Unassembled WGS sequence"/>
</dbReference>
<proteinExistence type="predicted"/>
<protein>
    <recommendedName>
        <fullName evidence="3">DUF4406 domain-containing protein</fullName>
    </recommendedName>
</protein>
<dbReference type="Gene3D" id="3.40.50.450">
    <property type="match status" value="1"/>
</dbReference>
<reference evidence="1 2" key="1">
    <citation type="submission" date="2016-10" db="EMBL/GenBank/DDBJ databases">
        <authorList>
            <person name="de Groot N.N."/>
        </authorList>
    </citation>
    <scope>NUCLEOTIDE SEQUENCE [LARGE SCALE GENOMIC DNA]</scope>
    <source>
        <strain evidence="1 2">AR32</strain>
    </source>
</reference>
<dbReference type="Pfam" id="PF14359">
    <property type="entry name" value="DUF4406"/>
    <property type="match status" value="1"/>
</dbReference>
<evidence type="ECO:0000313" key="2">
    <source>
        <dbReference type="Proteomes" id="UP000236735"/>
    </source>
</evidence>